<accession>A0ACC0S7M3</accession>
<sequence>MLCLLCPETVANAALVICFGSVSKVEFHKTMLKTRPTSFLPPYHLPLSNLNFQTQKEHHQTLTEKLLSLIKQCKSKNLLKQIHAQMLINSIPKPNFLLSKIIDLKDLAYASLVFNQLTKPNIYAFNVMLRGLATTWKKYDFCVELYYKLKSLGLKANNFTYPFLFIACGNVRGLVHGKIGHCLVFKAGLDGDEYVNHSLITMYARCGEMGFARKVFDEMGDRDLVSWNSMISGYSKMGFTKEAIGLFMEMREEGFEPDEMTLVSVLGACGDLGDLGLGRWVEGFVLEKKMEVNSYMGSALIDMYGKCGDLISARRVFDSMPNKDVVTWNAIITGYAQNGASNEAIVLFNGMREAGPHPDRVTMIEVLSACSTIGALDLGKWVETHASEKGLQHDVYVASALIDMYAKCGSLDDAVRVFESMPHKNEVSWNAMISALAFHGQAQEALSLFRRMSKDNGTVQPNDITFIGVLSACVHAGLVDEGRQLFESMNLSFGLVPKVEHYSCMVDLCARAGLLYEAWDLIKKMPGKPDEIVLGSLLGACQRRRNADVGERVIQLFLEMELSNSGNYVISSKIYANMRRWDDSAKMRVLMRQCGVSKTPGCSWIDIGAHVHEFHAGDSLHHHSVNIYQLLNEEMKREGYIPNIGCI</sequence>
<keyword evidence="2" id="KW-1185">Reference proteome</keyword>
<reference evidence="1 2" key="1">
    <citation type="journal article" date="2006" name="Science">
        <title>The genome of black cottonwood, Populus trichocarpa (Torr. &amp; Gray).</title>
        <authorList>
            <person name="Tuskan G.A."/>
            <person name="Difazio S."/>
            <person name="Jansson S."/>
            <person name="Bohlmann J."/>
            <person name="Grigoriev I."/>
            <person name="Hellsten U."/>
            <person name="Putnam N."/>
            <person name="Ralph S."/>
            <person name="Rombauts S."/>
            <person name="Salamov A."/>
            <person name="Schein J."/>
            <person name="Sterck L."/>
            <person name="Aerts A."/>
            <person name="Bhalerao R.R."/>
            <person name="Bhalerao R.P."/>
            <person name="Blaudez D."/>
            <person name="Boerjan W."/>
            <person name="Brun A."/>
            <person name="Brunner A."/>
            <person name="Busov V."/>
            <person name="Campbell M."/>
            <person name="Carlson J."/>
            <person name="Chalot M."/>
            <person name="Chapman J."/>
            <person name="Chen G.L."/>
            <person name="Cooper D."/>
            <person name="Coutinho P.M."/>
            <person name="Couturier J."/>
            <person name="Covert S."/>
            <person name="Cronk Q."/>
            <person name="Cunningham R."/>
            <person name="Davis J."/>
            <person name="Degroeve S."/>
            <person name="Dejardin A."/>
            <person name="Depamphilis C."/>
            <person name="Detter J."/>
            <person name="Dirks B."/>
            <person name="Dubchak I."/>
            <person name="Duplessis S."/>
            <person name="Ehlting J."/>
            <person name="Ellis B."/>
            <person name="Gendler K."/>
            <person name="Goodstein D."/>
            <person name="Gribskov M."/>
            <person name="Grimwood J."/>
            <person name="Groover A."/>
            <person name="Gunter L."/>
            <person name="Hamberger B."/>
            <person name="Heinze B."/>
            <person name="Helariutta Y."/>
            <person name="Henrissat B."/>
            <person name="Holligan D."/>
            <person name="Holt R."/>
            <person name="Huang W."/>
            <person name="Islam-Faridi N."/>
            <person name="Jones S."/>
            <person name="Jones-Rhoades M."/>
            <person name="Jorgensen R."/>
            <person name="Joshi C."/>
            <person name="Kangasjarvi J."/>
            <person name="Karlsson J."/>
            <person name="Kelleher C."/>
            <person name="Kirkpatrick R."/>
            <person name="Kirst M."/>
            <person name="Kohler A."/>
            <person name="Kalluri U."/>
            <person name="Larimer F."/>
            <person name="Leebens-Mack J."/>
            <person name="Leple J.C."/>
            <person name="Locascio P."/>
            <person name="Lou Y."/>
            <person name="Lucas S."/>
            <person name="Martin F."/>
            <person name="Montanini B."/>
            <person name="Napoli C."/>
            <person name="Nelson D.R."/>
            <person name="Nelson C."/>
            <person name="Nieminen K."/>
            <person name="Nilsson O."/>
            <person name="Pereda V."/>
            <person name="Peter G."/>
            <person name="Philippe R."/>
            <person name="Pilate G."/>
            <person name="Poliakov A."/>
            <person name="Razumovskaya J."/>
            <person name="Richardson P."/>
            <person name="Rinaldi C."/>
            <person name="Ritland K."/>
            <person name="Rouze P."/>
            <person name="Ryaboy D."/>
            <person name="Schmutz J."/>
            <person name="Schrader J."/>
            <person name="Segerman B."/>
            <person name="Shin H."/>
            <person name="Siddiqui A."/>
            <person name="Sterky F."/>
            <person name="Terry A."/>
            <person name="Tsai C.J."/>
            <person name="Uberbacher E."/>
            <person name="Unneberg P."/>
            <person name="Vahala J."/>
            <person name="Wall K."/>
            <person name="Wessler S."/>
            <person name="Yang G."/>
            <person name="Yin T."/>
            <person name="Douglas C."/>
            <person name="Marra M."/>
            <person name="Sandberg G."/>
            <person name="Van de Peer Y."/>
            <person name="Rokhsar D."/>
        </authorList>
    </citation>
    <scope>NUCLEOTIDE SEQUENCE [LARGE SCALE GENOMIC DNA]</scope>
    <source>
        <strain evidence="2">cv. Nisqually</strain>
    </source>
</reference>
<gene>
    <name evidence="1" type="ORF">POPTR_012G108000v4</name>
</gene>
<dbReference type="Proteomes" id="UP000006729">
    <property type="component" value="Chromosome 12"/>
</dbReference>
<comment type="caution">
    <text evidence="1">The sequence shown here is derived from an EMBL/GenBank/DDBJ whole genome shotgun (WGS) entry which is preliminary data.</text>
</comment>
<evidence type="ECO:0000313" key="2">
    <source>
        <dbReference type="Proteomes" id="UP000006729"/>
    </source>
</evidence>
<proteinExistence type="predicted"/>
<name>A0ACC0S7M3_POPTR</name>
<evidence type="ECO:0000313" key="1">
    <source>
        <dbReference type="EMBL" id="KAI9384771.1"/>
    </source>
</evidence>
<organism evidence="1 2">
    <name type="scientific">Populus trichocarpa</name>
    <name type="common">Western balsam poplar</name>
    <name type="synonym">Populus balsamifera subsp. trichocarpa</name>
    <dbReference type="NCBI Taxonomy" id="3694"/>
    <lineage>
        <taxon>Eukaryota</taxon>
        <taxon>Viridiplantae</taxon>
        <taxon>Streptophyta</taxon>
        <taxon>Embryophyta</taxon>
        <taxon>Tracheophyta</taxon>
        <taxon>Spermatophyta</taxon>
        <taxon>Magnoliopsida</taxon>
        <taxon>eudicotyledons</taxon>
        <taxon>Gunneridae</taxon>
        <taxon>Pentapetalae</taxon>
        <taxon>rosids</taxon>
        <taxon>fabids</taxon>
        <taxon>Malpighiales</taxon>
        <taxon>Salicaceae</taxon>
        <taxon>Saliceae</taxon>
        <taxon>Populus</taxon>
    </lineage>
</organism>
<dbReference type="EMBL" id="CM009301">
    <property type="protein sequence ID" value="KAI9384771.1"/>
    <property type="molecule type" value="Genomic_DNA"/>
</dbReference>
<protein>
    <submittedName>
        <fullName evidence="1">Uncharacterized protein</fullName>
    </submittedName>
</protein>